<evidence type="ECO:0000313" key="5">
    <source>
        <dbReference type="Proteomes" id="UP000814353"/>
    </source>
</evidence>
<dbReference type="Gene3D" id="3.30.70.100">
    <property type="match status" value="1"/>
</dbReference>
<dbReference type="Pfam" id="PF07045">
    <property type="entry name" value="DUF1330"/>
    <property type="match status" value="1"/>
</dbReference>
<protein>
    <submittedName>
        <fullName evidence="2">DUF1330 domain-containing protein</fullName>
    </submittedName>
</protein>
<dbReference type="Proteomes" id="UP000814353">
    <property type="component" value="Unassembled WGS sequence"/>
</dbReference>
<evidence type="ECO:0000313" key="2">
    <source>
        <dbReference type="EMBL" id="MBA2778515.1"/>
    </source>
</evidence>
<reference evidence="3 5" key="1">
    <citation type="submission" date="2020-05" db="EMBL/GenBank/DDBJ databases">
        <title>Comparative genomic analysis of denitrifying bacteria from Halomonas genus.</title>
        <authorList>
            <person name="Wang L."/>
            <person name="Shao Z."/>
        </authorList>
    </citation>
    <scope>NUCLEOTIDE SEQUENCE [LARGE SCALE GENOMIC DNA]</scope>
    <source>
        <strain evidence="3 5">DSM 17331</strain>
    </source>
</reference>
<dbReference type="RefSeq" id="WP_181514002.1">
    <property type="nucleotide sequence ID" value="NZ_JABFUB010000005.1"/>
</dbReference>
<dbReference type="AlphaFoldDB" id="A0A7V9VZV6"/>
<evidence type="ECO:0000313" key="4">
    <source>
        <dbReference type="Proteomes" id="UP000518091"/>
    </source>
</evidence>
<organism evidence="2 4">
    <name type="scientific">Billgrantia kenyensis</name>
    <dbReference type="NCBI Taxonomy" id="321266"/>
    <lineage>
        <taxon>Bacteria</taxon>
        <taxon>Pseudomonadati</taxon>
        <taxon>Pseudomonadota</taxon>
        <taxon>Gammaproteobacteria</taxon>
        <taxon>Oceanospirillales</taxon>
        <taxon>Halomonadaceae</taxon>
        <taxon>Billgrantia</taxon>
    </lineage>
</organism>
<feature type="domain" description="DUF1330" evidence="1">
    <location>
        <begin position="4"/>
        <end position="95"/>
    </location>
</feature>
<keyword evidence="5" id="KW-1185">Reference proteome</keyword>
<dbReference type="Proteomes" id="UP000518091">
    <property type="component" value="Unassembled WGS sequence"/>
</dbReference>
<dbReference type="EMBL" id="JACEFT010000005">
    <property type="protein sequence ID" value="MBA2778515.1"/>
    <property type="molecule type" value="Genomic_DNA"/>
</dbReference>
<gene>
    <name evidence="2" type="ORF">H1D44_06330</name>
    <name evidence="3" type="ORF">HOP48_08950</name>
</gene>
<accession>A0A7V9VZV6</accession>
<sequence length="95" mass="10620">MSHAYVVGQVTVHDPERWLEYVARVPETLSGWGGEIIMRGQRTAMLAGQPGHPNIVMLRFPDIRAVEQWYASPEYQALVPLRDAAAQVELAAYEG</sequence>
<evidence type="ECO:0000313" key="3">
    <source>
        <dbReference type="EMBL" id="MCG6661680.1"/>
    </source>
</evidence>
<dbReference type="InterPro" id="IPR010753">
    <property type="entry name" value="DUF1330"/>
</dbReference>
<dbReference type="PANTHER" id="PTHR41521:SF4">
    <property type="entry name" value="BLR0684 PROTEIN"/>
    <property type="match status" value="1"/>
</dbReference>
<name>A0A7V9VZV6_9GAMM</name>
<dbReference type="InterPro" id="IPR011008">
    <property type="entry name" value="Dimeric_a/b-barrel"/>
</dbReference>
<dbReference type="PANTHER" id="PTHR41521">
    <property type="match status" value="1"/>
</dbReference>
<evidence type="ECO:0000259" key="1">
    <source>
        <dbReference type="Pfam" id="PF07045"/>
    </source>
</evidence>
<dbReference type="EMBL" id="JABFUB010000005">
    <property type="protein sequence ID" value="MCG6661680.1"/>
    <property type="molecule type" value="Genomic_DNA"/>
</dbReference>
<proteinExistence type="predicted"/>
<dbReference type="SUPFAM" id="SSF54909">
    <property type="entry name" value="Dimeric alpha+beta barrel"/>
    <property type="match status" value="1"/>
</dbReference>
<reference evidence="2 4" key="2">
    <citation type="submission" date="2020-07" db="EMBL/GenBank/DDBJ databases">
        <title>Identification of Halomonas strains.</title>
        <authorList>
            <person name="Xiao Z."/>
            <person name="Shen J."/>
        </authorList>
    </citation>
    <scope>NUCLEOTIDE SEQUENCE [LARGE SCALE GENOMIC DNA]</scope>
    <source>
        <strain evidence="2 4">DSM 17331</strain>
    </source>
</reference>
<comment type="caution">
    <text evidence="2">The sequence shown here is derived from an EMBL/GenBank/DDBJ whole genome shotgun (WGS) entry which is preliminary data.</text>
</comment>